<evidence type="ECO:0000256" key="2">
    <source>
        <dbReference type="ARBA" id="ARBA00023136"/>
    </source>
</evidence>
<dbReference type="AlphaFoldDB" id="A0A3Q2NU22"/>
<evidence type="ECO:0000313" key="6">
    <source>
        <dbReference type="Proteomes" id="UP000265000"/>
    </source>
</evidence>
<dbReference type="InterPro" id="IPR013151">
    <property type="entry name" value="Immunoglobulin_dom"/>
</dbReference>
<feature type="domain" description="Immunoglobulin-like beta-sandwich" evidence="4">
    <location>
        <begin position="40"/>
        <end position="72"/>
    </location>
</feature>
<dbReference type="Proteomes" id="UP000265000">
    <property type="component" value="Unplaced"/>
</dbReference>
<name>A0A3Q2NU22_FUNHE</name>
<proteinExistence type="predicted"/>
<evidence type="ECO:0000256" key="3">
    <source>
        <dbReference type="ARBA" id="ARBA00023319"/>
    </source>
</evidence>
<evidence type="ECO:0000313" key="5">
    <source>
        <dbReference type="Ensembl" id="ENSFHEP00000002799.1"/>
    </source>
</evidence>
<organism evidence="5 6">
    <name type="scientific">Fundulus heteroclitus</name>
    <name type="common">Killifish</name>
    <name type="synonym">Mummichog</name>
    <dbReference type="NCBI Taxonomy" id="8078"/>
    <lineage>
        <taxon>Eukaryota</taxon>
        <taxon>Metazoa</taxon>
        <taxon>Chordata</taxon>
        <taxon>Craniata</taxon>
        <taxon>Vertebrata</taxon>
        <taxon>Euteleostomi</taxon>
        <taxon>Actinopterygii</taxon>
        <taxon>Neopterygii</taxon>
        <taxon>Teleostei</taxon>
        <taxon>Neoteleostei</taxon>
        <taxon>Acanthomorphata</taxon>
        <taxon>Ovalentaria</taxon>
        <taxon>Atherinomorphae</taxon>
        <taxon>Cyprinodontiformes</taxon>
        <taxon>Fundulidae</taxon>
        <taxon>Fundulus</taxon>
    </lineage>
</organism>
<accession>A0A3Q2NU22</accession>
<dbReference type="InterPro" id="IPR036179">
    <property type="entry name" value="Ig-like_dom_sf"/>
</dbReference>
<keyword evidence="3" id="KW-0393">Immunoglobulin domain</keyword>
<dbReference type="SUPFAM" id="SSF48726">
    <property type="entry name" value="Immunoglobulin"/>
    <property type="match status" value="1"/>
</dbReference>
<reference evidence="5" key="2">
    <citation type="submission" date="2025-09" db="UniProtKB">
        <authorList>
            <consortium name="Ensembl"/>
        </authorList>
    </citation>
    <scope>IDENTIFICATION</scope>
</reference>
<dbReference type="Pfam" id="PF00047">
    <property type="entry name" value="ig"/>
    <property type="match status" value="1"/>
</dbReference>
<keyword evidence="6" id="KW-1185">Reference proteome</keyword>
<evidence type="ECO:0000256" key="1">
    <source>
        <dbReference type="ARBA" id="ARBA00004370"/>
    </source>
</evidence>
<reference evidence="5" key="1">
    <citation type="submission" date="2025-08" db="UniProtKB">
        <authorList>
            <consortium name="Ensembl"/>
        </authorList>
    </citation>
    <scope>IDENTIFICATION</scope>
</reference>
<sequence length="101" mass="11376">MSRGSTSVWDRDDFRIPTVHVREPDGDYLKDQNQRYAGRTSMMEDALQTGDLSLTLSRPTFTDSGTFTCTVRRLGEDLHSVNVDLQVKGQRCRFSGCSQGI</sequence>
<dbReference type="PANTHER" id="PTHR24100">
    <property type="entry name" value="BUTYROPHILIN"/>
    <property type="match status" value="1"/>
</dbReference>
<dbReference type="Gene3D" id="2.60.40.10">
    <property type="entry name" value="Immunoglobulins"/>
    <property type="match status" value="1"/>
</dbReference>
<keyword evidence="2" id="KW-0472">Membrane</keyword>
<evidence type="ECO:0000259" key="4">
    <source>
        <dbReference type="Pfam" id="PF00047"/>
    </source>
</evidence>
<dbReference type="InterPro" id="IPR013783">
    <property type="entry name" value="Ig-like_fold"/>
</dbReference>
<protein>
    <recommendedName>
        <fullName evidence="4">Immunoglobulin-like beta-sandwich domain-containing protein</fullName>
    </recommendedName>
</protein>
<dbReference type="STRING" id="8078.ENSFHEP00000002799"/>
<dbReference type="GO" id="GO:0016020">
    <property type="term" value="C:membrane"/>
    <property type="evidence" value="ECO:0007669"/>
    <property type="project" value="UniProtKB-SubCell"/>
</dbReference>
<comment type="subcellular location">
    <subcellularLocation>
        <location evidence="1">Membrane</location>
    </subcellularLocation>
</comment>
<dbReference type="InterPro" id="IPR050504">
    <property type="entry name" value="IgSF_BTN/MOG"/>
</dbReference>
<dbReference type="Ensembl" id="ENSFHET00000011630.1">
    <property type="protein sequence ID" value="ENSFHEP00000002799.1"/>
    <property type="gene ID" value="ENSFHEG00000003612.1"/>
</dbReference>
<dbReference type="GeneTree" id="ENSGT01150000288053"/>